<dbReference type="EMBL" id="WTPW01001510">
    <property type="protein sequence ID" value="KAF0431395.1"/>
    <property type="molecule type" value="Genomic_DNA"/>
</dbReference>
<reference evidence="2 3" key="1">
    <citation type="journal article" date="2019" name="Environ. Microbiol.">
        <title>At the nexus of three kingdoms: the genome of the mycorrhizal fungus Gigaspora margarita provides insights into plant, endobacterial and fungal interactions.</title>
        <authorList>
            <person name="Venice F."/>
            <person name="Ghignone S."/>
            <person name="Salvioli di Fossalunga A."/>
            <person name="Amselem J."/>
            <person name="Novero M."/>
            <person name="Xianan X."/>
            <person name="Sedzielewska Toro K."/>
            <person name="Morin E."/>
            <person name="Lipzen A."/>
            <person name="Grigoriev I.V."/>
            <person name="Henrissat B."/>
            <person name="Martin F.M."/>
            <person name="Bonfante P."/>
        </authorList>
    </citation>
    <scope>NUCLEOTIDE SEQUENCE [LARGE SCALE GENOMIC DNA]</scope>
    <source>
        <strain evidence="2 3">BEG34</strain>
    </source>
</reference>
<protein>
    <submittedName>
        <fullName evidence="2">Uncharacterized protein</fullName>
    </submittedName>
</protein>
<dbReference type="OrthoDB" id="2473593at2759"/>
<organism evidence="2 3">
    <name type="scientific">Gigaspora margarita</name>
    <dbReference type="NCBI Taxonomy" id="4874"/>
    <lineage>
        <taxon>Eukaryota</taxon>
        <taxon>Fungi</taxon>
        <taxon>Fungi incertae sedis</taxon>
        <taxon>Mucoromycota</taxon>
        <taxon>Glomeromycotina</taxon>
        <taxon>Glomeromycetes</taxon>
        <taxon>Diversisporales</taxon>
        <taxon>Gigasporaceae</taxon>
        <taxon>Gigaspora</taxon>
    </lineage>
</organism>
<proteinExistence type="predicted"/>
<sequence>MNTRNFTTCQLPNQKGVSANSRLPITTQIEKQWCITQFSRDNTTGFVQFNTGFYWFVTVNNLNEPLRHLKYISDENESIRYAVSSEFKPKRDDGHLRGPYKPKPIPLIPPPKDNNRPNNNNKNNRPNDNNIPTSTTTSNTLTTTIPSTSTTSILTTRTKSTTTFTFPDIPSHTTIDDASTTTTTTTTIPSKTTTNTNTITIYS</sequence>
<evidence type="ECO:0000313" key="2">
    <source>
        <dbReference type="EMBL" id="KAF0431395.1"/>
    </source>
</evidence>
<gene>
    <name evidence="2" type="ORF">F8M41_005407</name>
</gene>
<comment type="caution">
    <text evidence="2">The sequence shown here is derived from an EMBL/GenBank/DDBJ whole genome shotgun (WGS) entry which is preliminary data.</text>
</comment>
<accession>A0A8H3X8Y2</accession>
<feature type="compositionally biased region" description="Pro residues" evidence="1">
    <location>
        <begin position="101"/>
        <end position="112"/>
    </location>
</feature>
<keyword evidence="3" id="KW-1185">Reference proteome</keyword>
<evidence type="ECO:0000313" key="3">
    <source>
        <dbReference type="Proteomes" id="UP000439903"/>
    </source>
</evidence>
<feature type="region of interest" description="Disordered" evidence="1">
    <location>
        <begin position="89"/>
        <end position="149"/>
    </location>
</feature>
<dbReference type="AlphaFoldDB" id="A0A8H3X8Y2"/>
<evidence type="ECO:0000256" key="1">
    <source>
        <dbReference type="SAM" id="MobiDB-lite"/>
    </source>
</evidence>
<name>A0A8H3X8Y2_GIGMA</name>
<dbReference type="Proteomes" id="UP000439903">
    <property type="component" value="Unassembled WGS sequence"/>
</dbReference>
<feature type="compositionally biased region" description="Low complexity" evidence="1">
    <location>
        <begin position="116"/>
        <end position="149"/>
    </location>
</feature>